<feature type="compositionally biased region" description="Polar residues" evidence="1">
    <location>
        <begin position="338"/>
        <end position="363"/>
    </location>
</feature>
<evidence type="ECO:0000313" key="2">
    <source>
        <dbReference type="EMBL" id="EMS21139.1"/>
    </source>
</evidence>
<feature type="region of interest" description="Disordered" evidence="1">
    <location>
        <begin position="312"/>
        <end position="363"/>
    </location>
</feature>
<proteinExistence type="predicted"/>
<evidence type="ECO:0000313" key="3">
    <source>
        <dbReference type="Proteomes" id="UP000016926"/>
    </source>
</evidence>
<dbReference type="EMBL" id="KB722657">
    <property type="protein sequence ID" value="EMS21139.1"/>
    <property type="molecule type" value="Genomic_DNA"/>
</dbReference>
<dbReference type="RefSeq" id="XP_016272258.1">
    <property type="nucleotide sequence ID" value="XM_016415688.1"/>
</dbReference>
<gene>
    <name evidence="2" type="ORF">RHTO_02010</name>
</gene>
<reference evidence="2 3" key="1">
    <citation type="journal article" date="2012" name="Nat. Commun.">
        <title>A multi-omic map of the lipid-producing yeast Rhodosporidium toruloides.</title>
        <authorList>
            <person name="Zhu Z."/>
            <person name="Zhang S."/>
            <person name="Liu H."/>
            <person name="Shen H."/>
            <person name="Lin X."/>
            <person name="Yang F."/>
            <person name="Zhou Y.J."/>
            <person name="Jin G."/>
            <person name="Ye M."/>
            <person name="Zou H."/>
            <person name="Zou H."/>
            <person name="Zhao Z.K."/>
        </authorList>
    </citation>
    <scope>NUCLEOTIDE SEQUENCE [LARGE SCALE GENOMIC DNA]</scope>
    <source>
        <strain evidence="2 3">NP11</strain>
    </source>
</reference>
<dbReference type="Proteomes" id="UP000016926">
    <property type="component" value="Unassembled WGS sequence"/>
</dbReference>
<protein>
    <submittedName>
        <fullName evidence="2">Uncharacterized protein</fullName>
    </submittedName>
</protein>
<feature type="compositionally biased region" description="Basic residues" evidence="1">
    <location>
        <begin position="315"/>
        <end position="337"/>
    </location>
</feature>
<dbReference type="GeneID" id="27366023"/>
<dbReference type="HOGENOM" id="CLU_763231_0_0_1"/>
<feature type="compositionally biased region" description="Basic and acidic residues" evidence="1">
    <location>
        <begin position="82"/>
        <end position="92"/>
    </location>
</feature>
<feature type="region of interest" description="Disordered" evidence="1">
    <location>
        <begin position="76"/>
        <end position="109"/>
    </location>
</feature>
<accession>M7XBJ8</accession>
<sequence>MLRIVSDFSSSAFVLQWSDCPGRCRANSAPFAGWSWKEEAGDGGRGAGDEGNLKTPYVAGLLVAVADVASAMECPPPANCARRGEGGKQETRRSRKRLDAQPTSPRAPRRFAVRQRKAFVVSASLAPRLEFCEGHTLVVPSLAPAHPLLAPLPLFPFTLRMLRRLERLAQHMASTQGRLAQADQGEGNREVRPGRLGCELRRRQVVRDGLAAVRLGSAGEGRRRHAALEQRVYSRSAFVKEKRGWRVDELAQRSAQRPSRPVCLFAHVTSSCQTACELRHKASPVRRSHAHPVAEMLPSLVLLPHTHSLPAPAYTRRKPWHRRSHTHPQTPPRRRSHTLTPHSSTFPRRAGSQTLANSRSARA</sequence>
<dbReference type="AlphaFoldDB" id="M7XBJ8"/>
<evidence type="ECO:0000256" key="1">
    <source>
        <dbReference type="SAM" id="MobiDB-lite"/>
    </source>
</evidence>
<keyword evidence="3" id="KW-1185">Reference proteome</keyword>
<name>M7XBJ8_RHOT1</name>
<organism evidence="2 3">
    <name type="scientific">Rhodotorula toruloides (strain NP11)</name>
    <name type="common">Yeast</name>
    <name type="synonym">Rhodosporidium toruloides</name>
    <dbReference type="NCBI Taxonomy" id="1130832"/>
    <lineage>
        <taxon>Eukaryota</taxon>
        <taxon>Fungi</taxon>
        <taxon>Dikarya</taxon>
        <taxon>Basidiomycota</taxon>
        <taxon>Pucciniomycotina</taxon>
        <taxon>Microbotryomycetes</taxon>
        <taxon>Sporidiobolales</taxon>
        <taxon>Sporidiobolaceae</taxon>
        <taxon>Rhodotorula</taxon>
    </lineage>
</organism>